<dbReference type="Proteomes" id="UP001151699">
    <property type="component" value="Chromosome A"/>
</dbReference>
<feature type="region of interest" description="Disordered" evidence="1">
    <location>
        <begin position="321"/>
        <end position="359"/>
    </location>
</feature>
<feature type="compositionally biased region" description="Polar residues" evidence="1">
    <location>
        <begin position="321"/>
        <end position="340"/>
    </location>
</feature>
<keyword evidence="2" id="KW-0812">Transmembrane</keyword>
<dbReference type="OrthoDB" id="7777089at2759"/>
<organism evidence="3 4">
    <name type="scientific">Pseudolycoriella hygida</name>
    <dbReference type="NCBI Taxonomy" id="35572"/>
    <lineage>
        <taxon>Eukaryota</taxon>
        <taxon>Metazoa</taxon>
        <taxon>Ecdysozoa</taxon>
        <taxon>Arthropoda</taxon>
        <taxon>Hexapoda</taxon>
        <taxon>Insecta</taxon>
        <taxon>Pterygota</taxon>
        <taxon>Neoptera</taxon>
        <taxon>Endopterygota</taxon>
        <taxon>Diptera</taxon>
        <taxon>Nematocera</taxon>
        <taxon>Sciaroidea</taxon>
        <taxon>Sciaridae</taxon>
        <taxon>Pseudolycoriella</taxon>
    </lineage>
</organism>
<evidence type="ECO:0000256" key="2">
    <source>
        <dbReference type="SAM" id="Phobius"/>
    </source>
</evidence>
<feature type="transmembrane region" description="Helical" evidence="2">
    <location>
        <begin position="70"/>
        <end position="93"/>
    </location>
</feature>
<evidence type="ECO:0000313" key="3">
    <source>
        <dbReference type="EMBL" id="KAJ6645500.1"/>
    </source>
</evidence>
<gene>
    <name evidence="3" type="ORF">Bhyg_00706</name>
</gene>
<keyword evidence="2" id="KW-0472">Membrane</keyword>
<dbReference type="EMBL" id="WJQU01000001">
    <property type="protein sequence ID" value="KAJ6645500.1"/>
    <property type="molecule type" value="Genomic_DNA"/>
</dbReference>
<keyword evidence="2" id="KW-1133">Transmembrane helix</keyword>
<keyword evidence="4" id="KW-1185">Reference proteome</keyword>
<accession>A0A9Q0S6P3</accession>
<evidence type="ECO:0000256" key="1">
    <source>
        <dbReference type="SAM" id="MobiDB-lite"/>
    </source>
</evidence>
<protein>
    <submittedName>
        <fullName evidence="3">Uncharacterized protein</fullName>
    </submittedName>
</protein>
<comment type="caution">
    <text evidence="3">The sequence shown here is derived from an EMBL/GenBank/DDBJ whole genome shotgun (WGS) entry which is preliminary data.</text>
</comment>
<sequence length="359" mass="40077">MFPRQPFFELKGLRSDYGYDIVLTAKNAKGKSAETILHMYTLNGAEKHTDEFPSLDFLLPYTGNSLQTKLLLGAVAGLVFGILLILIASMVILRLKRKRVVDGVPDNGQTDTSGATEQSCEAALRGGLSDSVDSLEKNPDIIPQAQEDCVFDEDNKLHWNHPRTYATVALAGQYSAKQNIHPNYQPCQYSIPENFEVDKYQNQQIHPDQMQYATYSSADNQINKELTYAELSLVIPKQKAIYTSATLGRPRNKDVRVNEPTIYAQIDLAHDGHPPNGFSSVTWIPAQHLKSMPGHQQDHRMAPIACTKESPIALKLSAENYSHHNSPMSPQQILNQQPQPHHTPKQLTDPGNMPAVPRF</sequence>
<proteinExistence type="predicted"/>
<name>A0A9Q0S6P3_9DIPT</name>
<evidence type="ECO:0000313" key="4">
    <source>
        <dbReference type="Proteomes" id="UP001151699"/>
    </source>
</evidence>
<reference evidence="3" key="1">
    <citation type="submission" date="2022-07" db="EMBL/GenBank/DDBJ databases">
        <authorList>
            <person name="Trinca V."/>
            <person name="Uliana J.V.C."/>
            <person name="Torres T.T."/>
            <person name="Ward R.J."/>
            <person name="Monesi N."/>
        </authorList>
    </citation>
    <scope>NUCLEOTIDE SEQUENCE</scope>
    <source>
        <strain evidence="3">HSMRA1968</strain>
        <tissue evidence="3">Whole embryos</tissue>
    </source>
</reference>
<dbReference type="AlphaFoldDB" id="A0A9Q0S6P3"/>